<accession>A0ABU1VX27</accession>
<keyword evidence="5 7" id="KW-1133">Transmembrane helix</keyword>
<dbReference type="EMBL" id="JAVDWR010000002">
    <property type="protein sequence ID" value="MDR7120242.1"/>
    <property type="molecule type" value="Genomic_DNA"/>
</dbReference>
<evidence type="ECO:0000313" key="8">
    <source>
        <dbReference type="EMBL" id="MDR7120242.1"/>
    </source>
</evidence>
<keyword evidence="6 7" id="KW-0472">Membrane</keyword>
<keyword evidence="3" id="KW-1003">Cell membrane</keyword>
<dbReference type="PANTHER" id="PTHR30106:SF2">
    <property type="entry name" value="UPF0324 INNER MEMBRANE PROTEIN YEIH"/>
    <property type="match status" value="1"/>
</dbReference>
<feature type="transmembrane region" description="Helical" evidence="7">
    <location>
        <begin position="26"/>
        <end position="47"/>
    </location>
</feature>
<comment type="caution">
    <text evidence="8">The sequence shown here is derived from an EMBL/GenBank/DDBJ whole genome shotgun (WGS) entry which is preliminary data.</text>
</comment>
<evidence type="ECO:0000256" key="1">
    <source>
        <dbReference type="ARBA" id="ARBA00004651"/>
    </source>
</evidence>
<feature type="transmembrane region" description="Helical" evidence="7">
    <location>
        <begin position="120"/>
        <end position="142"/>
    </location>
</feature>
<keyword evidence="4 7" id="KW-0812">Transmembrane</keyword>
<feature type="transmembrane region" description="Helical" evidence="7">
    <location>
        <begin position="242"/>
        <end position="263"/>
    </location>
</feature>
<comment type="similarity">
    <text evidence="2">Belongs to the UPF0324 family.</text>
</comment>
<reference evidence="8 9" key="1">
    <citation type="submission" date="2023-07" db="EMBL/GenBank/DDBJ databases">
        <title>Sorghum-associated microbial communities from plants grown in Nebraska, USA.</title>
        <authorList>
            <person name="Schachtman D."/>
        </authorList>
    </citation>
    <scope>NUCLEOTIDE SEQUENCE [LARGE SCALE GENOMIC DNA]</scope>
    <source>
        <strain evidence="8 9">4138</strain>
    </source>
</reference>
<dbReference type="PANTHER" id="PTHR30106">
    <property type="entry name" value="INNER MEMBRANE PROTEIN YEIH-RELATED"/>
    <property type="match status" value="1"/>
</dbReference>
<dbReference type="Pfam" id="PF03601">
    <property type="entry name" value="Cons_hypoth698"/>
    <property type="match status" value="1"/>
</dbReference>
<evidence type="ECO:0000256" key="4">
    <source>
        <dbReference type="ARBA" id="ARBA00022692"/>
    </source>
</evidence>
<feature type="transmembrane region" description="Helical" evidence="7">
    <location>
        <begin position="154"/>
        <end position="171"/>
    </location>
</feature>
<gene>
    <name evidence="8" type="ORF">J2W69_001171</name>
</gene>
<dbReference type="InterPro" id="IPR018383">
    <property type="entry name" value="UPF0324_pro"/>
</dbReference>
<evidence type="ECO:0000256" key="2">
    <source>
        <dbReference type="ARBA" id="ARBA00007977"/>
    </source>
</evidence>
<protein>
    <submittedName>
        <fullName evidence="8">Integral membrane protein (TIGR00698 family)</fullName>
    </submittedName>
</protein>
<evidence type="ECO:0000313" key="9">
    <source>
        <dbReference type="Proteomes" id="UP001257909"/>
    </source>
</evidence>
<keyword evidence="9" id="KW-1185">Reference proteome</keyword>
<evidence type="ECO:0000256" key="3">
    <source>
        <dbReference type="ARBA" id="ARBA00022475"/>
    </source>
</evidence>
<organism evidence="8 9">
    <name type="scientific">Rheinheimera soli</name>
    <dbReference type="NCBI Taxonomy" id="443616"/>
    <lineage>
        <taxon>Bacteria</taxon>
        <taxon>Pseudomonadati</taxon>
        <taxon>Pseudomonadota</taxon>
        <taxon>Gammaproteobacteria</taxon>
        <taxon>Chromatiales</taxon>
        <taxon>Chromatiaceae</taxon>
        <taxon>Rheinheimera</taxon>
    </lineage>
</organism>
<feature type="transmembrane region" description="Helical" evidence="7">
    <location>
        <begin position="298"/>
        <end position="317"/>
    </location>
</feature>
<dbReference type="Proteomes" id="UP001257909">
    <property type="component" value="Unassembled WGS sequence"/>
</dbReference>
<sequence>MLVVLLLSLLLHVCYLAVPELQHLISPVFVALILGLVAAFVLPLFSIQPRRLLASRLDTIGSWQQKALRLGIVLFAFSVEPELVMHTSPLALVQLVVLVLLVLSAALWLGVKVLKLPKELVLLISCGLSFCGTSAIFATWSVRQSGQATLTQSLAMVLLMGLLSLLAYAVLMQSGWLPEAQLAWLIGSTAPEVSQAVAAGSQLGQDAPQAVIAKLFRVCLLVPFLLLLSVNSKNKEGFVFPWFVLVFVAVLLLTMVFSVPVWFSQAAVLLSQSCLIFAMLVTGLLTCWQDLKQCSGKVFAFAAVVMSLLFSLSYLFLPG</sequence>
<dbReference type="RefSeq" id="WP_310275525.1">
    <property type="nucleotide sequence ID" value="NZ_JAVDWR010000002.1"/>
</dbReference>
<feature type="transmembrane region" description="Helical" evidence="7">
    <location>
        <begin position="210"/>
        <end position="230"/>
    </location>
</feature>
<name>A0ABU1VX27_9GAMM</name>
<feature type="transmembrane region" description="Helical" evidence="7">
    <location>
        <begin position="91"/>
        <end position="111"/>
    </location>
</feature>
<comment type="subcellular location">
    <subcellularLocation>
        <location evidence="1">Cell membrane</location>
        <topology evidence="1">Multi-pass membrane protein</topology>
    </subcellularLocation>
</comment>
<evidence type="ECO:0000256" key="5">
    <source>
        <dbReference type="ARBA" id="ARBA00022989"/>
    </source>
</evidence>
<evidence type="ECO:0000256" key="7">
    <source>
        <dbReference type="SAM" id="Phobius"/>
    </source>
</evidence>
<feature type="transmembrane region" description="Helical" evidence="7">
    <location>
        <begin position="269"/>
        <end position="286"/>
    </location>
</feature>
<evidence type="ECO:0000256" key="6">
    <source>
        <dbReference type="ARBA" id="ARBA00023136"/>
    </source>
</evidence>
<proteinExistence type="inferred from homology"/>